<dbReference type="GO" id="GO:0090486">
    <property type="term" value="F:small RNA 2'-O-methyltransferase activity"/>
    <property type="evidence" value="ECO:0007669"/>
    <property type="project" value="UniProtKB-EC"/>
</dbReference>
<dbReference type="STRING" id="7375.A0A0L0BRU4"/>
<evidence type="ECO:0000256" key="2">
    <source>
        <dbReference type="ARBA" id="ARBA00009026"/>
    </source>
</evidence>
<dbReference type="GO" id="GO:0003723">
    <property type="term" value="F:RNA binding"/>
    <property type="evidence" value="ECO:0007669"/>
    <property type="project" value="UniProtKB-KW"/>
</dbReference>
<evidence type="ECO:0000256" key="4">
    <source>
        <dbReference type="ARBA" id="ARBA00022603"/>
    </source>
</evidence>
<dbReference type="OrthoDB" id="2154311at2759"/>
<evidence type="ECO:0000256" key="11">
    <source>
        <dbReference type="ARBA" id="ARBA00035025"/>
    </source>
</evidence>
<dbReference type="OMA" id="VYEQRYT"/>
<organism evidence="13 14">
    <name type="scientific">Lucilia cuprina</name>
    <name type="common">Green bottle fly</name>
    <name type="synonym">Australian sheep blowfly</name>
    <dbReference type="NCBI Taxonomy" id="7375"/>
    <lineage>
        <taxon>Eukaryota</taxon>
        <taxon>Metazoa</taxon>
        <taxon>Ecdysozoa</taxon>
        <taxon>Arthropoda</taxon>
        <taxon>Hexapoda</taxon>
        <taxon>Insecta</taxon>
        <taxon>Pterygota</taxon>
        <taxon>Neoptera</taxon>
        <taxon>Endopterygota</taxon>
        <taxon>Diptera</taxon>
        <taxon>Brachycera</taxon>
        <taxon>Muscomorpha</taxon>
        <taxon>Oestroidea</taxon>
        <taxon>Calliphoridae</taxon>
        <taxon>Luciliinae</taxon>
        <taxon>Lucilia</taxon>
    </lineage>
</organism>
<evidence type="ECO:0000256" key="12">
    <source>
        <dbReference type="ARBA" id="ARBA00048418"/>
    </source>
</evidence>
<sequence>MISITVLQQQFVYNYCFLSFNLKEILLELVKSGEILLKNKRKRNMFSYNLPNGGLKTKTYKTPDGQIKFDPPVYEQRYTTAVRIIEDPRWKQPLKKIVDFGCAELRLLTLLRRIPHVEHILEVDIDAELLKVHQQKAVPLISDYLKKRENPLRIEVLQGSVTDSVEQLYDVDAVIALELIEHLHPEVLDKVPENIFGFIQPKLAIFSTPNSEYNVLFGPMLENGFRHYDHKFEWTRQEFQSWAHEICKMYTNYSVSFMGVGKPPPEVKKLGHATQIAIFARNDMLNKPLNYDIVQKPATVETKYKVIYSVDFPYNKDERPKEQKILDEAYFYVNQSKNVPKYFNRERCIYQVPWKNLMDYTQSVGGTETELLEILERNKFKIEGDFIILPEYDDEEENASDDLDYDGEYNLEAQPYKCSLNEEEEDELSANLASGCNLIAGKVNYDSEEDWD</sequence>
<dbReference type="GO" id="GO:0046872">
    <property type="term" value="F:metal ion binding"/>
    <property type="evidence" value="ECO:0007669"/>
    <property type="project" value="UniProtKB-KW"/>
</dbReference>
<evidence type="ECO:0000256" key="6">
    <source>
        <dbReference type="ARBA" id="ARBA00022691"/>
    </source>
</evidence>
<keyword evidence="7" id="KW-0479">Metal-binding</keyword>
<evidence type="ECO:0000256" key="9">
    <source>
        <dbReference type="ARBA" id="ARBA00022884"/>
    </source>
</evidence>
<comment type="similarity">
    <text evidence="2">Belongs to the methyltransferase superfamily. HEN1 family.</text>
</comment>
<evidence type="ECO:0000256" key="10">
    <source>
        <dbReference type="ARBA" id="ARBA00023158"/>
    </source>
</evidence>
<proteinExistence type="inferred from homology"/>
<dbReference type="SUPFAM" id="SSF53335">
    <property type="entry name" value="S-adenosyl-L-methionine-dependent methyltransferases"/>
    <property type="match status" value="1"/>
</dbReference>
<protein>
    <recommendedName>
        <fullName evidence="3">Small RNA 2'-O-methyltransferase</fullName>
        <ecNumber evidence="11">2.1.1.386</ecNumber>
    </recommendedName>
</protein>
<dbReference type="InterPro" id="IPR029063">
    <property type="entry name" value="SAM-dependent_MTases_sf"/>
</dbReference>
<keyword evidence="14" id="KW-1185">Reference proteome</keyword>
<evidence type="ECO:0000256" key="7">
    <source>
        <dbReference type="ARBA" id="ARBA00022723"/>
    </source>
</evidence>
<dbReference type="GO" id="GO:0005737">
    <property type="term" value="C:cytoplasm"/>
    <property type="evidence" value="ECO:0007669"/>
    <property type="project" value="TreeGrafter"/>
</dbReference>
<keyword evidence="10" id="KW-0943">RNA-mediated gene silencing</keyword>
<dbReference type="Proteomes" id="UP000037069">
    <property type="component" value="Unassembled WGS sequence"/>
</dbReference>
<dbReference type="GO" id="GO:0034587">
    <property type="term" value="P:piRNA processing"/>
    <property type="evidence" value="ECO:0007669"/>
    <property type="project" value="TreeGrafter"/>
</dbReference>
<name>A0A0L0BRU4_LUCCU</name>
<keyword evidence="6" id="KW-0949">S-adenosyl-L-methionine</keyword>
<keyword evidence="4 13" id="KW-0489">Methyltransferase</keyword>
<dbReference type="EMBL" id="JRES01001567">
    <property type="protein sequence ID" value="KNC21919.1"/>
    <property type="molecule type" value="Genomic_DNA"/>
</dbReference>
<dbReference type="PANTHER" id="PTHR21404">
    <property type="entry name" value="HEN1"/>
    <property type="match status" value="1"/>
</dbReference>
<evidence type="ECO:0000256" key="8">
    <source>
        <dbReference type="ARBA" id="ARBA00022842"/>
    </source>
</evidence>
<comment type="catalytic activity">
    <reaction evidence="12">
        <text>small RNA 3'-end nucleotide + S-adenosyl-L-methionine = small RNA 3'-end 2'-O-methylnucleotide + S-adenosyl-L-homocysteine + H(+)</text>
        <dbReference type="Rhea" id="RHEA:37887"/>
        <dbReference type="Rhea" id="RHEA-COMP:10415"/>
        <dbReference type="Rhea" id="RHEA-COMP:10416"/>
        <dbReference type="ChEBI" id="CHEBI:15378"/>
        <dbReference type="ChEBI" id="CHEBI:57856"/>
        <dbReference type="ChEBI" id="CHEBI:59789"/>
        <dbReference type="ChEBI" id="CHEBI:74896"/>
        <dbReference type="ChEBI" id="CHEBI:74898"/>
        <dbReference type="EC" id="2.1.1.386"/>
    </reaction>
</comment>
<reference evidence="13 14" key="1">
    <citation type="journal article" date="2015" name="Nat. Commun.">
        <title>Lucilia cuprina genome unlocks parasitic fly biology to underpin future interventions.</title>
        <authorList>
            <person name="Anstead C.A."/>
            <person name="Korhonen P.K."/>
            <person name="Young N.D."/>
            <person name="Hall R.S."/>
            <person name="Jex A.R."/>
            <person name="Murali S.C."/>
            <person name="Hughes D.S."/>
            <person name="Lee S.F."/>
            <person name="Perry T."/>
            <person name="Stroehlein A.J."/>
            <person name="Ansell B.R."/>
            <person name="Breugelmans B."/>
            <person name="Hofmann A."/>
            <person name="Qu J."/>
            <person name="Dugan S."/>
            <person name="Lee S.L."/>
            <person name="Chao H."/>
            <person name="Dinh H."/>
            <person name="Han Y."/>
            <person name="Doddapaneni H.V."/>
            <person name="Worley K.C."/>
            <person name="Muzny D.M."/>
            <person name="Ioannidis P."/>
            <person name="Waterhouse R.M."/>
            <person name="Zdobnov E.M."/>
            <person name="James P.J."/>
            <person name="Bagnall N.H."/>
            <person name="Kotze A.C."/>
            <person name="Gibbs R.A."/>
            <person name="Richards S."/>
            <person name="Batterham P."/>
            <person name="Gasser R.B."/>
        </authorList>
    </citation>
    <scope>NUCLEOTIDE SEQUENCE [LARGE SCALE GENOMIC DNA]</scope>
    <source>
        <strain evidence="13 14">LS</strain>
        <tissue evidence="13">Full body</tissue>
    </source>
</reference>
<accession>A0A0L0BRU4</accession>
<evidence type="ECO:0000313" key="14">
    <source>
        <dbReference type="Proteomes" id="UP000037069"/>
    </source>
</evidence>
<dbReference type="InterPro" id="IPR026610">
    <property type="entry name" value="Hen1"/>
</dbReference>
<keyword evidence="5 13" id="KW-0808">Transferase</keyword>
<dbReference type="GO" id="GO:0030422">
    <property type="term" value="P:siRNA processing"/>
    <property type="evidence" value="ECO:0007669"/>
    <property type="project" value="TreeGrafter"/>
</dbReference>
<evidence type="ECO:0000256" key="5">
    <source>
        <dbReference type="ARBA" id="ARBA00022679"/>
    </source>
</evidence>
<dbReference type="FunFam" id="3.40.50.150:FF:000124">
    <property type="entry name" value="HEN methyltransferase 1"/>
    <property type="match status" value="1"/>
</dbReference>
<comment type="caution">
    <text evidence="13">The sequence shown here is derived from an EMBL/GenBank/DDBJ whole genome shotgun (WGS) entry which is preliminary data.</text>
</comment>
<comment type="cofactor">
    <cofactor evidence="1">
        <name>Mg(2+)</name>
        <dbReference type="ChEBI" id="CHEBI:18420"/>
    </cofactor>
</comment>
<gene>
    <name evidence="13" type="ORF">FF38_12116</name>
</gene>
<evidence type="ECO:0000256" key="1">
    <source>
        <dbReference type="ARBA" id="ARBA00001946"/>
    </source>
</evidence>
<dbReference type="Gene3D" id="3.40.50.150">
    <property type="entry name" value="Vaccinia Virus protein VP39"/>
    <property type="match status" value="1"/>
</dbReference>
<keyword evidence="8" id="KW-0460">Magnesium</keyword>
<evidence type="ECO:0000256" key="3">
    <source>
        <dbReference type="ARBA" id="ARBA00021330"/>
    </source>
</evidence>
<dbReference type="PANTHER" id="PTHR21404:SF3">
    <property type="entry name" value="SMALL RNA 2'-O-METHYLTRANSFERASE"/>
    <property type="match status" value="1"/>
</dbReference>
<evidence type="ECO:0000313" key="13">
    <source>
        <dbReference type="EMBL" id="KNC21919.1"/>
    </source>
</evidence>
<dbReference type="GO" id="GO:0005634">
    <property type="term" value="C:nucleus"/>
    <property type="evidence" value="ECO:0007669"/>
    <property type="project" value="TreeGrafter"/>
</dbReference>
<dbReference type="AlphaFoldDB" id="A0A0L0BRU4"/>
<dbReference type="EC" id="2.1.1.386" evidence="11"/>
<keyword evidence="9" id="KW-0694">RNA-binding</keyword>
<dbReference type="GO" id="GO:0001510">
    <property type="term" value="P:RNA methylation"/>
    <property type="evidence" value="ECO:0007669"/>
    <property type="project" value="InterPro"/>
</dbReference>